<evidence type="ECO:0000313" key="1">
    <source>
        <dbReference type="EMBL" id="CCU74924.1"/>
    </source>
</evidence>
<comment type="caution">
    <text evidence="1">The sequence shown here is derived from an EMBL/GenBank/DDBJ whole genome shotgun (WGS) entry which is preliminary data.</text>
</comment>
<dbReference type="Proteomes" id="UP000015441">
    <property type="component" value="Unassembled WGS sequence"/>
</dbReference>
<organism evidence="1 2">
    <name type="scientific">Blumeria graminis f. sp. hordei (strain DH14)</name>
    <name type="common">Barley powdery mildew</name>
    <name type="synonym">Oidium monilioides f. sp. hordei</name>
    <dbReference type="NCBI Taxonomy" id="546991"/>
    <lineage>
        <taxon>Eukaryota</taxon>
        <taxon>Fungi</taxon>
        <taxon>Dikarya</taxon>
        <taxon>Ascomycota</taxon>
        <taxon>Pezizomycotina</taxon>
        <taxon>Leotiomycetes</taxon>
        <taxon>Erysiphales</taxon>
        <taxon>Erysiphaceae</taxon>
        <taxon>Blumeria</taxon>
        <taxon>Blumeria hordei</taxon>
    </lineage>
</organism>
<reference evidence="1 2" key="1">
    <citation type="journal article" date="2010" name="Science">
        <title>Genome expansion and gene loss in powdery mildew fungi reveal tradeoffs in extreme parasitism.</title>
        <authorList>
            <person name="Spanu P.D."/>
            <person name="Abbott J.C."/>
            <person name="Amselem J."/>
            <person name="Burgis T.A."/>
            <person name="Soanes D.M."/>
            <person name="Stueber K."/>
            <person name="Ver Loren van Themaat E."/>
            <person name="Brown J.K.M."/>
            <person name="Butcher S.A."/>
            <person name="Gurr S.J."/>
            <person name="Lebrun M.-H."/>
            <person name="Ridout C.J."/>
            <person name="Schulze-Lefert P."/>
            <person name="Talbot N.J."/>
            <person name="Ahmadinejad N."/>
            <person name="Ametz C."/>
            <person name="Barton G.R."/>
            <person name="Benjdia M."/>
            <person name="Bidzinski P."/>
            <person name="Bindschedler L.V."/>
            <person name="Both M."/>
            <person name="Brewer M.T."/>
            <person name="Cadle-Davidson L."/>
            <person name="Cadle-Davidson M.M."/>
            <person name="Collemare J."/>
            <person name="Cramer R."/>
            <person name="Frenkel O."/>
            <person name="Godfrey D."/>
            <person name="Harriman J."/>
            <person name="Hoede C."/>
            <person name="King B.C."/>
            <person name="Klages S."/>
            <person name="Kleemann J."/>
            <person name="Knoll D."/>
            <person name="Koti P.S."/>
            <person name="Kreplak J."/>
            <person name="Lopez-Ruiz F.J."/>
            <person name="Lu X."/>
            <person name="Maekawa T."/>
            <person name="Mahanil S."/>
            <person name="Micali C."/>
            <person name="Milgroom M.G."/>
            <person name="Montana G."/>
            <person name="Noir S."/>
            <person name="O'Connell R.J."/>
            <person name="Oberhaensli S."/>
            <person name="Parlange F."/>
            <person name="Pedersen C."/>
            <person name="Quesneville H."/>
            <person name="Reinhardt R."/>
            <person name="Rott M."/>
            <person name="Sacristan S."/>
            <person name="Schmidt S.M."/>
            <person name="Schoen M."/>
            <person name="Skamnioti P."/>
            <person name="Sommer H."/>
            <person name="Stephens A."/>
            <person name="Takahara H."/>
            <person name="Thordal-Christensen H."/>
            <person name="Vigouroux M."/>
            <person name="Wessling R."/>
            <person name="Wicker T."/>
            <person name="Panstruga R."/>
        </authorList>
    </citation>
    <scope>NUCLEOTIDE SEQUENCE [LARGE SCALE GENOMIC DNA]</scope>
    <source>
        <strain evidence="1">DH14</strain>
    </source>
</reference>
<dbReference type="EMBL" id="CAUH01000723">
    <property type="protein sequence ID" value="CCU74924.1"/>
    <property type="molecule type" value="Genomic_DNA"/>
</dbReference>
<keyword evidence="2" id="KW-1185">Reference proteome</keyword>
<dbReference type="HOGENOM" id="CLU_801645_0_0_1"/>
<accession>N1J6V1</accession>
<gene>
    <name evidence="1" type="ORF">BGHDH14_bgh03110</name>
</gene>
<sequence>MRCIFAVLYLRGLDSMMSNRLVVMSADDYASYGVYYPPGDKFPTPGPNTGIIVTKNNPRESGTYNALYCSKTLDTRSIVTTITAGLTPLPPDTLCPPEQNHPQAISCNNHIADLMNQPIPVKVFPLDEVLEGHKCTLSQIISLVQKGLIIPAGYYNYDMPNNDNYDISSNYNALFYLNTNRKVKVPEILMSREVFRAKHGKYWQILAWSQGHLHIFYEDGNPKHWTKITKFGSEKKNAAKIIQILITINFTNHYFKVIPQGESIDVSGSRLNMIKFFNAIMKNRNGIKYYSGMLKKISPYRLISNTISETSQVELREPLGDEKLNANLHLTNLVNESMEHLRPSRS</sequence>
<evidence type="ECO:0000313" key="2">
    <source>
        <dbReference type="Proteomes" id="UP000015441"/>
    </source>
</evidence>
<dbReference type="AlphaFoldDB" id="N1J6V1"/>
<dbReference type="OrthoDB" id="3604695at2759"/>
<name>N1J6V1_BLUG1</name>
<dbReference type="InParanoid" id="N1J6V1"/>
<protein>
    <submittedName>
        <fullName evidence="1">CSEP0087 putative effector protein</fullName>
    </submittedName>
</protein>
<proteinExistence type="predicted"/>